<dbReference type="AlphaFoldDB" id="A0A2N3XXL3"/>
<dbReference type="EMBL" id="PJNB01000001">
    <property type="protein sequence ID" value="PKW15406.1"/>
    <property type="molecule type" value="Genomic_DNA"/>
</dbReference>
<gene>
    <name evidence="1" type="ORF">A8926_3108</name>
</gene>
<evidence type="ECO:0000313" key="1">
    <source>
        <dbReference type="EMBL" id="PKW15406.1"/>
    </source>
</evidence>
<reference evidence="1" key="1">
    <citation type="submission" date="2017-12" db="EMBL/GenBank/DDBJ databases">
        <title>Sequencing the genomes of 1000 Actinobacteria strains.</title>
        <authorList>
            <person name="Klenk H.-P."/>
        </authorList>
    </citation>
    <scope>NUCLEOTIDE SEQUENCE [LARGE SCALE GENOMIC DNA]</scope>
    <source>
        <strain evidence="1">DSM 44228</strain>
    </source>
</reference>
<keyword evidence="2" id="KW-1185">Reference proteome</keyword>
<dbReference type="OrthoDB" id="4555333at2"/>
<organism evidence="1 2">
    <name type="scientific">Saccharopolyspora spinosa</name>
    <dbReference type="NCBI Taxonomy" id="60894"/>
    <lineage>
        <taxon>Bacteria</taxon>
        <taxon>Bacillati</taxon>
        <taxon>Actinomycetota</taxon>
        <taxon>Actinomycetes</taxon>
        <taxon>Pseudonocardiales</taxon>
        <taxon>Pseudonocardiaceae</taxon>
        <taxon>Saccharopolyspora</taxon>
    </lineage>
</organism>
<evidence type="ECO:0000313" key="2">
    <source>
        <dbReference type="Proteomes" id="UP000233786"/>
    </source>
</evidence>
<dbReference type="RefSeq" id="WP_143539521.1">
    <property type="nucleotide sequence ID" value="NZ_CP061007.1"/>
</dbReference>
<protein>
    <submittedName>
        <fullName evidence="1">Uncharacterized protein</fullName>
    </submittedName>
</protein>
<sequence>MTDVLNVPDEQEFLNEFGESPEPLEEPWIRSITITSENGNLVLSYDTHEKSIRFEWNQDDDLLWEFFRETATSLSIRSERGETHFIASFESSELSGQLDVRVYPKISVKDSSLRG</sequence>
<accession>A0A2N3XXL3</accession>
<name>A0A2N3XXL3_SACSN</name>
<proteinExistence type="predicted"/>
<comment type="caution">
    <text evidence="1">The sequence shown here is derived from an EMBL/GenBank/DDBJ whole genome shotgun (WGS) entry which is preliminary data.</text>
</comment>
<dbReference type="Proteomes" id="UP000233786">
    <property type="component" value="Unassembled WGS sequence"/>
</dbReference>